<protein>
    <submittedName>
        <fullName evidence="1">Uncharacterized protein</fullName>
    </submittedName>
</protein>
<gene>
    <name evidence="1" type="ORF">DFH08DRAFT_36575</name>
</gene>
<keyword evidence="2" id="KW-1185">Reference proteome</keyword>
<evidence type="ECO:0000313" key="1">
    <source>
        <dbReference type="EMBL" id="KAJ7368962.1"/>
    </source>
</evidence>
<dbReference type="Proteomes" id="UP001218218">
    <property type="component" value="Unassembled WGS sequence"/>
</dbReference>
<comment type="caution">
    <text evidence="1">The sequence shown here is derived from an EMBL/GenBank/DDBJ whole genome shotgun (WGS) entry which is preliminary data.</text>
</comment>
<name>A0AAD7F4W1_9AGAR</name>
<organism evidence="1 2">
    <name type="scientific">Mycena albidolilacea</name>
    <dbReference type="NCBI Taxonomy" id="1033008"/>
    <lineage>
        <taxon>Eukaryota</taxon>
        <taxon>Fungi</taxon>
        <taxon>Dikarya</taxon>
        <taxon>Basidiomycota</taxon>
        <taxon>Agaricomycotina</taxon>
        <taxon>Agaricomycetes</taxon>
        <taxon>Agaricomycetidae</taxon>
        <taxon>Agaricales</taxon>
        <taxon>Marasmiineae</taxon>
        <taxon>Mycenaceae</taxon>
        <taxon>Mycena</taxon>
    </lineage>
</organism>
<proteinExistence type="predicted"/>
<evidence type="ECO:0000313" key="2">
    <source>
        <dbReference type="Proteomes" id="UP001218218"/>
    </source>
</evidence>
<accession>A0AAD7F4W1</accession>
<dbReference type="AlphaFoldDB" id="A0AAD7F4W1"/>
<sequence length="261" mass="29008">MSPPPTPFPVDPHSNASPQEFLDFLHNLVAQNLDGDPAARIPAANKELWTTVVSGLSEQFLASFPSTDKVQWHVMHEKVKLAAASLDVIRRVSNRVEEVFHGPGDLARRTFARLLNFCNVVEMWLDVEFEQMDGLPTPRELADDALQTTLLVLRSLGGAVVHIAESKEPLWKTLRVILSESLDVVTDLISRSSTLVFPVSVTLFTKTPVQDATVQDSRQRINPSRSSSNLLATSRRFSAPRSTFLCNPFAPLYFPSGFSRI</sequence>
<reference evidence="1" key="1">
    <citation type="submission" date="2023-03" db="EMBL/GenBank/DDBJ databases">
        <title>Massive genome expansion in bonnet fungi (Mycena s.s.) driven by repeated elements and novel gene families across ecological guilds.</title>
        <authorList>
            <consortium name="Lawrence Berkeley National Laboratory"/>
            <person name="Harder C.B."/>
            <person name="Miyauchi S."/>
            <person name="Viragh M."/>
            <person name="Kuo A."/>
            <person name="Thoen E."/>
            <person name="Andreopoulos B."/>
            <person name="Lu D."/>
            <person name="Skrede I."/>
            <person name="Drula E."/>
            <person name="Henrissat B."/>
            <person name="Morin E."/>
            <person name="Kohler A."/>
            <person name="Barry K."/>
            <person name="LaButti K."/>
            <person name="Morin E."/>
            <person name="Salamov A."/>
            <person name="Lipzen A."/>
            <person name="Mereny Z."/>
            <person name="Hegedus B."/>
            <person name="Baldrian P."/>
            <person name="Stursova M."/>
            <person name="Weitz H."/>
            <person name="Taylor A."/>
            <person name="Grigoriev I.V."/>
            <person name="Nagy L.G."/>
            <person name="Martin F."/>
            <person name="Kauserud H."/>
        </authorList>
    </citation>
    <scope>NUCLEOTIDE SEQUENCE</scope>
    <source>
        <strain evidence="1">CBHHK002</strain>
    </source>
</reference>
<dbReference type="EMBL" id="JARIHO010000001">
    <property type="protein sequence ID" value="KAJ7368962.1"/>
    <property type="molecule type" value="Genomic_DNA"/>
</dbReference>